<evidence type="ECO:0000313" key="1">
    <source>
        <dbReference type="EMBL" id="MBW77778.1"/>
    </source>
</evidence>
<reference evidence="1" key="1">
    <citation type="submission" date="2018-01" db="EMBL/GenBank/DDBJ databases">
        <title>An insight into the sialome of Amazonian anophelines.</title>
        <authorList>
            <person name="Ribeiro J.M."/>
            <person name="Scarpassa V."/>
            <person name="Calvo E."/>
        </authorList>
    </citation>
    <scope>NUCLEOTIDE SEQUENCE</scope>
</reference>
<proteinExistence type="predicted"/>
<dbReference type="EMBL" id="GGFL01013600">
    <property type="protein sequence ID" value="MBW77778.1"/>
    <property type="molecule type" value="Transcribed_RNA"/>
</dbReference>
<sequence>MLLQFYRVLPLLLPNSSAGPRVSMHPLSLSPTGAVRMKCCCSIFHTLSHTHTRPRANSTRRRKRTFCFLQSRRDTLLLCQFIPPPETG</sequence>
<accession>A0A2M4DKW7</accession>
<protein>
    <submittedName>
        <fullName evidence="1">Putative secreted protein</fullName>
    </submittedName>
</protein>
<dbReference type="AlphaFoldDB" id="A0A2M4DKW7"/>
<name>A0A2M4DKW7_ANODA</name>
<organism evidence="1">
    <name type="scientific">Anopheles darlingi</name>
    <name type="common">Mosquito</name>
    <dbReference type="NCBI Taxonomy" id="43151"/>
    <lineage>
        <taxon>Eukaryota</taxon>
        <taxon>Metazoa</taxon>
        <taxon>Ecdysozoa</taxon>
        <taxon>Arthropoda</taxon>
        <taxon>Hexapoda</taxon>
        <taxon>Insecta</taxon>
        <taxon>Pterygota</taxon>
        <taxon>Neoptera</taxon>
        <taxon>Endopterygota</taxon>
        <taxon>Diptera</taxon>
        <taxon>Nematocera</taxon>
        <taxon>Culicoidea</taxon>
        <taxon>Culicidae</taxon>
        <taxon>Anophelinae</taxon>
        <taxon>Anopheles</taxon>
    </lineage>
</organism>